<evidence type="ECO:0000256" key="3">
    <source>
        <dbReference type="ARBA" id="ARBA00012608"/>
    </source>
</evidence>
<evidence type="ECO:0000256" key="5">
    <source>
        <dbReference type="ARBA" id="ARBA00022490"/>
    </source>
</evidence>
<evidence type="ECO:0000256" key="12">
    <source>
        <dbReference type="ARBA" id="ARBA00049187"/>
    </source>
</evidence>
<evidence type="ECO:0000313" key="17">
    <source>
        <dbReference type="Proteomes" id="UP000010321"/>
    </source>
</evidence>
<comment type="similarity">
    <text evidence="2 13">Belongs to the class-I pyridine nucleotide-disulfide oxidoreductase family.</text>
</comment>
<dbReference type="Gene3D" id="3.30.390.30">
    <property type="match status" value="1"/>
</dbReference>
<dbReference type="InterPro" id="IPR001100">
    <property type="entry name" value="Pyr_nuc-diS_OxRdtase"/>
</dbReference>
<dbReference type="InterPro" id="IPR036188">
    <property type="entry name" value="FAD/NAD-bd_sf"/>
</dbReference>
<dbReference type="PRINTS" id="PR00368">
    <property type="entry name" value="FADPNR"/>
</dbReference>
<evidence type="ECO:0000256" key="1">
    <source>
        <dbReference type="ARBA" id="ARBA00004496"/>
    </source>
</evidence>
<dbReference type="EMBL" id="AFBM01000022">
    <property type="protein sequence ID" value="EGF51374.1"/>
    <property type="molecule type" value="Genomic_DNA"/>
</dbReference>
<dbReference type="SUPFAM" id="SSF55424">
    <property type="entry name" value="FAD/NAD-linked reductases, dimerisation (C-terminal) domain"/>
    <property type="match status" value="1"/>
</dbReference>
<dbReference type="PRINTS" id="PR00411">
    <property type="entry name" value="PNDRDTASEI"/>
</dbReference>
<dbReference type="InterPro" id="IPR016156">
    <property type="entry name" value="FAD/NAD-linked_Rdtase_dimer_sf"/>
</dbReference>
<dbReference type="InterPro" id="IPR004099">
    <property type="entry name" value="Pyr_nucl-diS_OxRdtase_dimer"/>
</dbReference>
<name>A0ABP2KQF5_9BACE</name>
<reference evidence="16 17" key="1">
    <citation type="submission" date="2011-02" db="EMBL/GenBank/DDBJ databases">
        <authorList>
            <person name="Weinstock G."/>
            <person name="Sodergren E."/>
            <person name="Clifton S."/>
            <person name="Fulton L."/>
            <person name="Fulton B."/>
            <person name="Courtney L."/>
            <person name="Fronick C."/>
            <person name="Harrison M."/>
            <person name="Strong C."/>
            <person name="Farmer C."/>
            <person name="Delahaunty K."/>
            <person name="Markovic C."/>
            <person name="Hall O."/>
            <person name="Minx P."/>
            <person name="Tomlinson C."/>
            <person name="Mitreva M."/>
            <person name="Hou S."/>
            <person name="Chen J."/>
            <person name="Wollam A."/>
            <person name="Pepin K.H."/>
            <person name="Johnson M."/>
            <person name="Bhonagiri V."/>
            <person name="Zhang X."/>
            <person name="Suruliraj S."/>
            <person name="Warren W."/>
            <person name="Chinwalla A."/>
            <person name="Mardis E.R."/>
            <person name="Wilson R.K."/>
        </authorList>
    </citation>
    <scope>NUCLEOTIDE SEQUENCE [LARGE SCALE GENOMIC DNA]</scope>
    <source>
        <strain evidence="16 17">YIT 12056</strain>
    </source>
</reference>
<dbReference type="Proteomes" id="UP000010321">
    <property type="component" value="Unassembled WGS sequence"/>
</dbReference>
<dbReference type="InterPro" id="IPR050151">
    <property type="entry name" value="Class-I_Pyr_Nuc-Dis_Oxidored"/>
</dbReference>
<feature type="domain" description="FAD/NAD(P)-binding" evidence="15">
    <location>
        <begin position="12"/>
        <end position="333"/>
    </location>
</feature>
<evidence type="ECO:0000256" key="8">
    <source>
        <dbReference type="ARBA" id="ARBA00023002"/>
    </source>
</evidence>
<sequence>MQKSINARTMKYQIAIIGGGPAGYTAAETAGKAGLSVVLFEKRILGGVCLNEGCIPTKTLLYSAKTYDSARHASKYAVNVSEVSFDLPKIIARKQKVVRKLVLGVKGKLTANNVTIVNGEASIVDKNHILCGDETYECDNLLLCTGSETFIPPIPGIDTVPYWTHRDALDNKEFPRSLVVIGGGVIGMEFASFFNSLGVEVTVIEMLDEILGGMDKELSAMLRAEYAKRGIKFMLNTKVVSLDGSAGENGETQVRVNYENAEGTGFSVAEKLLMSVGRRPVTKGLGLENLNPEKTERGNIRVDGQMRTSVTGVYACGDLTGFSLLAHTAVREAEVAVHAVLGKKDCMSYRAIPGVVYTNPEIAGVGDTEEALQKKGIPYRTVKLPMAYSGRFVAENEGVNGMCKLLLAEDDTVLGAHVLGNPASEIITLAGMAVELKLTAAEWKKIVFPHPTVGEIFKEAL</sequence>
<dbReference type="NCBIfam" id="TIGR01350">
    <property type="entry name" value="lipoamide_DH"/>
    <property type="match status" value="1"/>
</dbReference>
<evidence type="ECO:0000256" key="7">
    <source>
        <dbReference type="ARBA" id="ARBA00022827"/>
    </source>
</evidence>
<keyword evidence="6 13" id="KW-0285">Flavoprotein</keyword>
<proteinExistence type="inferred from homology"/>
<comment type="caution">
    <text evidence="16">The sequence shown here is derived from an EMBL/GenBank/DDBJ whole genome shotgun (WGS) entry which is preliminary data.</text>
</comment>
<dbReference type="PROSITE" id="PS00076">
    <property type="entry name" value="PYRIDINE_REDOX_1"/>
    <property type="match status" value="1"/>
</dbReference>
<keyword evidence="11 13" id="KW-0676">Redox-active center</keyword>
<dbReference type="PANTHER" id="PTHR22912:SF217">
    <property type="entry name" value="DIHYDROLIPOYL DEHYDROGENASE"/>
    <property type="match status" value="1"/>
</dbReference>
<dbReference type="EC" id="1.8.1.4" evidence="3 13"/>
<dbReference type="InterPro" id="IPR012999">
    <property type="entry name" value="Pyr_OxRdtase_I_AS"/>
</dbReference>
<dbReference type="PIRSF" id="PIRSF000350">
    <property type="entry name" value="Mercury_reductase_MerA"/>
    <property type="match status" value="1"/>
</dbReference>
<accession>A0ABP2KQF5</accession>
<keyword evidence="5" id="KW-0963">Cytoplasm</keyword>
<evidence type="ECO:0000256" key="13">
    <source>
        <dbReference type="RuleBase" id="RU003692"/>
    </source>
</evidence>
<evidence type="ECO:0000256" key="6">
    <source>
        <dbReference type="ARBA" id="ARBA00022630"/>
    </source>
</evidence>
<evidence type="ECO:0000256" key="11">
    <source>
        <dbReference type="ARBA" id="ARBA00023284"/>
    </source>
</evidence>
<comment type="cofactor">
    <cofactor evidence="13">
        <name>FAD</name>
        <dbReference type="ChEBI" id="CHEBI:57692"/>
    </cofactor>
    <text evidence="13">Binds 1 FAD per subunit.</text>
</comment>
<keyword evidence="9 13" id="KW-0520">NAD</keyword>
<evidence type="ECO:0000256" key="4">
    <source>
        <dbReference type="ARBA" id="ARBA00016961"/>
    </source>
</evidence>
<evidence type="ECO:0000256" key="9">
    <source>
        <dbReference type="ARBA" id="ARBA00023027"/>
    </source>
</evidence>
<evidence type="ECO:0000256" key="10">
    <source>
        <dbReference type="ARBA" id="ARBA00023157"/>
    </source>
</evidence>
<protein>
    <recommendedName>
        <fullName evidence="4 13">Dihydrolipoyl dehydrogenase</fullName>
        <ecNumber evidence="3 13">1.8.1.4</ecNumber>
    </recommendedName>
</protein>
<keyword evidence="8 13" id="KW-0560">Oxidoreductase</keyword>
<comment type="miscellaneous">
    <text evidence="13">The active site is a redox-active disulfide bond.</text>
</comment>
<dbReference type="Gene3D" id="3.50.50.60">
    <property type="entry name" value="FAD/NAD(P)-binding domain"/>
    <property type="match status" value="2"/>
</dbReference>
<evidence type="ECO:0000313" key="16">
    <source>
        <dbReference type="EMBL" id="EGF51374.1"/>
    </source>
</evidence>
<comment type="catalytic activity">
    <reaction evidence="12 13">
        <text>N(6)-[(R)-dihydrolipoyl]-L-lysyl-[protein] + NAD(+) = N(6)-[(R)-lipoyl]-L-lysyl-[protein] + NADH + H(+)</text>
        <dbReference type="Rhea" id="RHEA:15045"/>
        <dbReference type="Rhea" id="RHEA-COMP:10474"/>
        <dbReference type="Rhea" id="RHEA-COMP:10475"/>
        <dbReference type="ChEBI" id="CHEBI:15378"/>
        <dbReference type="ChEBI" id="CHEBI:57540"/>
        <dbReference type="ChEBI" id="CHEBI:57945"/>
        <dbReference type="ChEBI" id="CHEBI:83099"/>
        <dbReference type="ChEBI" id="CHEBI:83100"/>
        <dbReference type="EC" id="1.8.1.4"/>
    </reaction>
</comment>
<comment type="subcellular location">
    <subcellularLocation>
        <location evidence="1">Cytoplasm</location>
    </subcellularLocation>
</comment>
<evidence type="ECO:0000259" key="15">
    <source>
        <dbReference type="Pfam" id="PF07992"/>
    </source>
</evidence>
<dbReference type="InterPro" id="IPR023753">
    <property type="entry name" value="FAD/NAD-binding_dom"/>
</dbReference>
<keyword evidence="17" id="KW-1185">Reference proteome</keyword>
<gene>
    <name evidence="16" type="ORF">HMPREF9445_01865</name>
</gene>
<organism evidence="16 17">
    <name type="scientific">Bacteroides clarus YIT 12056</name>
    <dbReference type="NCBI Taxonomy" id="762984"/>
    <lineage>
        <taxon>Bacteria</taxon>
        <taxon>Pseudomonadati</taxon>
        <taxon>Bacteroidota</taxon>
        <taxon>Bacteroidia</taxon>
        <taxon>Bacteroidales</taxon>
        <taxon>Bacteroidaceae</taxon>
        <taxon>Bacteroides</taxon>
    </lineage>
</organism>
<dbReference type="Pfam" id="PF07992">
    <property type="entry name" value="Pyr_redox_2"/>
    <property type="match status" value="1"/>
</dbReference>
<evidence type="ECO:0000256" key="2">
    <source>
        <dbReference type="ARBA" id="ARBA00007532"/>
    </source>
</evidence>
<feature type="domain" description="Pyridine nucleotide-disulphide oxidoreductase dimerisation" evidence="14">
    <location>
        <begin position="352"/>
        <end position="460"/>
    </location>
</feature>
<keyword evidence="7 13" id="KW-0274">FAD</keyword>
<dbReference type="Pfam" id="PF02852">
    <property type="entry name" value="Pyr_redox_dim"/>
    <property type="match status" value="1"/>
</dbReference>
<keyword evidence="10" id="KW-1015">Disulfide bond</keyword>
<evidence type="ECO:0000259" key="14">
    <source>
        <dbReference type="Pfam" id="PF02852"/>
    </source>
</evidence>
<dbReference type="InterPro" id="IPR006258">
    <property type="entry name" value="Lipoamide_DH"/>
</dbReference>
<dbReference type="PANTHER" id="PTHR22912">
    <property type="entry name" value="DISULFIDE OXIDOREDUCTASE"/>
    <property type="match status" value="1"/>
</dbReference>
<dbReference type="SUPFAM" id="SSF51905">
    <property type="entry name" value="FAD/NAD(P)-binding domain"/>
    <property type="match status" value="1"/>
</dbReference>